<name>A0A644USB0_9ZZZZ</name>
<organism evidence="2">
    <name type="scientific">bioreactor metagenome</name>
    <dbReference type="NCBI Taxonomy" id="1076179"/>
    <lineage>
        <taxon>unclassified sequences</taxon>
        <taxon>metagenomes</taxon>
        <taxon>ecological metagenomes</taxon>
    </lineage>
</organism>
<sequence>MTKQSESEKELLKMLSVRTANLNNEGKPYNEGSGTLFSSGNNYYVLTAGHCVYGVDEHHIIVEYYNRVTYVKTKVLKTIKCEFNKDTKEDYAVLLVERPDTDVDYMSVIKRFDLIIPEDNYIMLSYPPNARDGRIFKVKKNINEYWEVDVPVNYAIEDFKNAIEGSSGAGVVVYRHNRFYYVGLVTRTRDDAGSYNDIMTLTPSVFDEFIPSDTKDNNFFNTMKSWEDWSDTKNVQDRRNNIRDMNILWLDYLTRKMQILYPTNSEKMVDSFIKYYLKGMEIINNILQSNASFVYELNKQNDKYFDRLIETHKEDFESSEGAYRDLENIIRQVKESASNEFPEDKDDQIAHDYTYYRIAERLLNCNLDYYSCHDRT</sequence>
<dbReference type="InterPro" id="IPR001254">
    <property type="entry name" value="Trypsin_dom"/>
</dbReference>
<dbReference type="GO" id="GO:0004252">
    <property type="term" value="F:serine-type endopeptidase activity"/>
    <property type="evidence" value="ECO:0007669"/>
    <property type="project" value="InterPro"/>
</dbReference>
<evidence type="ECO:0000259" key="1">
    <source>
        <dbReference type="Pfam" id="PF00089"/>
    </source>
</evidence>
<dbReference type="AlphaFoldDB" id="A0A644USB0"/>
<gene>
    <name evidence="2" type="ORF">SDC9_27882</name>
</gene>
<dbReference type="EMBL" id="VSSQ01000156">
    <property type="protein sequence ID" value="MPL81948.1"/>
    <property type="molecule type" value="Genomic_DNA"/>
</dbReference>
<dbReference type="Pfam" id="PF00089">
    <property type="entry name" value="Trypsin"/>
    <property type="match status" value="1"/>
</dbReference>
<feature type="domain" description="Peptidase S1" evidence="1">
    <location>
        <begin position="41"/>
        <end position="107"/>
    </location>
</feature>
<reference evidence="2" key="1">
    <citation type="submission" date="2019-08" db="EMBL/GenBank/DDBJ databases">
        <authorList>
            <person name="Kucharzyk K."/>
            <person name="Murdoch R.W."/>
            <person name="Higgins S."/>
            <person name="Loffler F."/>
        </authorList>
    </citation>
    <scope>NUCLEOTIDE SEQUENCE</scope>
</reference>
<dbReference type="SUPFAM" id="SSF50494">
    <property type="entry name" value="Trypsin-like serine proteases"/>
    <property type="match status" value="1"/>
</dbReference>
<protein>
    <recommendedName>
        <fullName evidence="1">Peptidase S1 domain-containing protein</fullName>
    </recommendedName>
</protein>
<comment type="caution">
    <text evidence="2">The sequence shown here is derived from an EMBL/GenBank/DDBJ whole genome shotgun (WGS) entry which is preliminary data.</text>
</comment>
<proteinExistence type="predicted"/>
<accession>A0A644USB0</accession>
<dbReference type="InterPro" id="IPR009003">
    <property type="entry name" value="Peptidase_S1_PA"/>
</dbReference>
<evidence type="ECO:0000313" key="2">
    <source>
        <dbReference type="EMBL" id="MPL81948.1"/>
    </source>
</evidence>
<dbReference type="GO" id="GO:0006508">
    <property type="term" value="P:proteolysis"/>
    <property type="evidence" value="ECO:0007669"/>
    <property type="project" value="InterPro"/>
</dbReference>